<gene>
    <name evidence="1" type="ORF">B0T26DRAFT_436193</name>
</gene>
<evidence type="ECO:0000313" key="2">
    <source>
        <dbReference type="Proteomes" id="UP001172101"/>
    </source>
</evidence>
<dbReference type="EMBL" id="JAUIRO010000006">
    <property type="protein sequence ID" value="KAK0710342.1"/>
    <property type="molecule type" value="Genomic_DNA"/>
</dbReference>
<organism evidence="1 2">
    <name type="scientific">Lasiosphaeria miniovina</name>
    <dbReference type="NCBI Taxonomy" id="1954250"/>
    <lineage>
        <taxon>Eukaryota</taxon>
        <taxon>Fungi</taxon>
        <taxon>Dikarya</taxon>
        <taxon>Ascomycota</taxon>
        <taxon>Pezizomycotina</taxon>
        <taxon>Sordariomycetes</taxon>
        <taxon>Sordariomycetidae</taxon>
        <taxon>Sordariales</taxon>
        <taxon>Lasiosphaeriaceae</taxon>
        <taxon>Lasiosphaeria</taxon>
    </lineage>
</organism>
<dbReference type="GeneID" id="85318287"/>
<protein>
    <submittedName>
        <fullName evidence="1">Uncharacterized protein</fullName>
    </submittedName>
</protein>
<evidence type="ECO:0000313" key="1">
    <source>
        <dbReference type="EMBL" id="KAK0710342.1"/>
    </source>
</evidence>
<dbReference type="Proteomes" id="UP001172101">
    <property type="component" value="Unassembled WGS sequence"/>
</dbReference>
<keyword evidence="2" id="KW-1185">Reference proteome</keyword>
<sequence>MRTAGMIEDTVAFDTERYGEEGEACEPPCLRCLALGKKCRSQAGGRASPCAQCHYAHRQSCRPSPPIMLKAKQA</sequence>
<comment type="caution">
    <text evidence="1">The sequence shown here is derived from an EMBL/GenBank/DDBJ whole genome shotgun (WGS) entry which is preliminary data.</text>
</comment>
<dbReference type="AlphaFoldDB" id="A0AA40A6R5"/>
<name>A0AA40A6R5_9PEZI</name>
<proteinExistence type="predicted"/>
<accession>A0AA40A6R5</accession>
<dbReference type="RefSeq" id="XP_060293646.1">
    <property type="nucleotide sequence ID" value="XM_060435017.1"/>
</dbReference>
<reference evidence="1" key="1">
    <citation type="submission" date="2023-06" db="EMBL/GenBank/DDBJ databases">
        <title>Genome-scale phylogeny and comparative genomics of the fungal order Sordariales.</title>
        <authorList>
            <consortium name="Lawrence Berkeley National Laboratory"/>
            <person name="Hensen N."/>
            <person name="Bonometti L."/>
            <person name="Westerberg I."/>
            <person name="Brannstrom I.O."/>
            <person name="Guillou S."/>
            <person name="Cros-Aarteil S."/>
            <person name="Calhoun S."/>
            <person name="Haridas S."/>
            <person name="Kuo A."/>
            <person name="Mondo S."/>
            <person name="Pangilinan J."/>
            <person name="Riley R."/>
            <person name="LaButti K."/>
            <person name="Andreopoulos B."/>
            <person name="Lipzen A."/>
            <person name="Chen C."/>
            <person name="Yanf M."/>
            <person name="Daum C."/>
            <person name="Ng V."/>
            <person name="Clum A."/>
            <person name="Steindorff A."/>
            <person name="Ohm R."/>
            <person name="Martin F."/>
            <person name="Silar P."/>
            <person name="Natvig D."/>
            <person name="Lalanne C."/>
            <person name="Gautier V."/>
            <person name="Ament-velasquez S.L."/>
            <person name="Kruys A."/>
            <person name="Hutchinson M.I."/>
            <person name="Powell A.J."/>
            <person name="Barry K."/>
            <person name="Miller A.N."/>
            <person name="Grigoriev I.V."/>
            <person name="Debuchy R."/>
            <person name="Gladieux P."/>
            <person name="Thoren M.H."/>
            <person name="Johannesson H."/>
        </authorList>
    </citation>
    <scope>NUCLEOTIDE SEQUENCE</scope>
    <source>
        <strain evidence="1">SMH2392-1A</strain>
    </source>
</reference>